<name>A0A7Y0GBY4_9SPHN</name>
<sequence length="62" mass="6407">MKKLLTVALFAISAAAIPMTAEAAPCKDAKGKFTKCPPAAAKAAAPAKAKQCRDAKGRFKKC</sequence>
<protein>
    <recommendedName>
        <fullName evidence="4">PsiF repeat-containing protein</fullName>
    </recommendedName>
</protein>
<dbReference type="AlphaFoldDB" id="A0A7Y0GBY4"/>
<reference evidence="2 3" key="1">
    <citation type="submission" date="2020-04" db="EMBL/GenBank/DDBJ databases">
        <title>Novosphingobium sp. TW-4 isolated from soil.</title>
        <authorList>
            <person name="Dahal R.H."/>
            <person name="Chaudhary D.K."/>
        </authorList>
    </citation>
    <scope>NUCLEOTIDE SEQUENCE [LARGE SCALE GENOMIC DNA]</scope>
    <source>
        <strain evidence="2 3">TW-4</strain>
    </source>
</reference>
<dbReference type="Proteomes" id="UP000583556">
    <property type="component" value="Unassembled WGS sequence"/>
</dbReference>
<evidence type="ECO:0000256" key="1">
    <source>
        <dbReference type="SAM" id="SignalP"/>
    </source>
</evidence>
<accession>A0A7Y0GBY4</accession>
<evidence type="ECO:0000313" key="3">
    <source>
        <dbReference type="Proteomes" id="UP000583556"/>
    </source>
</evidence>
<feature type="signal peptide" evidence="1">
    <location>
        <begin position="1"/>
        <end position="23"/>
    </location>
</feature>
<evidence type="ECO:0000313" key="2">
    <source>
        <dbReference type="EMBL" id="NML95454.1"/>
    </source>
</evidence>
<gene>
    <name evidence="2" type="ORF">HHL27_17395</name>
</gene>
<feature type="chain" id="PRO_5030983976" description="PsiF repeat-containing protein" evidence="1">
    <location>
        <begin position="24"/>
        <end position="62"/>
    </location>
</feature>
<proteinExistence type="predicted"/>
<comment type="caution">
    <text evidence="2">The sequence shown here is derived from an EMBL/GenBank/DDBJ whole genome shotgun (WGS) entry which is preliminary data.</text>
</comment>
<dbReference type="RefSeq" id="WP_169494666.1">
    <property type="nucleotide sequence ID" value="NZ_JABBGM010000010.1"/>
</dbReference>
<dbReference type="EMBL" id="JABBGM010000010">
    <property type="protein sequence ID" value="NML95454.1"/>
    <property type="molecule type" value="Genomic_DNA"/>
</dbReference>
<evidence type="ECO:0008006" key="4">
    <source>
        <dbReference type="Google" id="ProtNLM"/>
    </source>
</evidence>
<keyword evidence="1" id="KW-0732">Signal</keyword>
<organism evidence="2 3">
    <name type="scientific">Novosphingobium olei</name>
    <dbReference type="NCBI Taxonomy" id="2728851"/>
    <lineage>
        <taxon>Bacteria</taxon>
        <taxon>Pseudomonadati</taxon>
        <taxon>Pseudomonadota</taxon>
        <taxon>Alphaproteobacteria</taxon>
        <taxon>Sphingomonadales</taxon>
        <taxon>Sphingomonadaceae</taxon>
        <taxon>Novosphingobium</taxon>
    </lineage>
</organism>
<keyword evidence="3" id="KW-1185">Reference proteome</keyword>